<gene>
    <name evidence="3" type="ORF">C0Q70_13741</name>
</gene>
<feature type="transmembrane region" description="Helical" evidence="2">
    <location>
        <begin position="43"/>
        <end position="64"/>
    </location>
</feature>
<organism evidence="3 4">
    <name type="scientific">Pomacea canaliculata</name>
    <name type="common">Golden apple snail</name>
    <dbReference type="NCBI Taxonomy" id="400727"/>
    <lineage>
        <taxon>Eukaryota</taxon>
        <taxon>Metazoa</taxon>
        <taxon>Spiralia</taxon>
        <taxon>Lophotrochozoa</taxon>
        <taxon>Mollusca</taxon>
        <taxon>Gastropoda</taxon>
        <taxon>Caenogastropoda</taxon>
        <taxon>Architaenioglossa</taxon>
        <taxon>Ampullarioidea</taxon>
        <taxon>Ampullariidae</taxon>
        <taxon>Pomacea</taxon>
    </lineage>
</organism>
<dbReference type="Proteomes" id="UP000245119">
    <property type="component" value="Linkage Group LG8"/>
</dbReference>
<accession>A0A2T7NY58</accession>
<feature type="compositionally biased region" description="Acidic residues" evidence="1">
    <location>
        <begin position="121"/>
        <end position="130"/>
    </location>
</feature>
<feature type="transmembrane region" description="Helical" evidence="2">
    <location>
        <begin position="76"/>
        <end position="98"/>
    </location>
</feature>
<feature type="region of interest" description="Disordered" evidence="1">
    <location>
        <begin position="106"/>
        <end position="162"/>
    </location>
</feature>
<protein>
    <submittedName>
        <fullName evidence="3">Uncharacterized protein</fullName>
    </submittedName>
</protein>
<name>A0A2T7NY58_POMCA</name>
<keyword evidence="4" id="KW-1185">Reference proteome</keyword>
<evidence type="ECO:0000256" key="2">
    <source>
        <dbReference type="SAM" id="Phobius"/>
    </source>
</evidence>
<keyword evidence="2" id="KW-1133">Transmembrane helix</keyword>
<evidence type="ECO:0000256" key="1">
    <source>
        <dbReference type="SAM" id="MobiDB-lite"/>
    </source>
</evidence>
<evidence type="ECO:0000313" key="4">
    <source>
        <dbReference type="Proteomes" id="UP000245119"/>
    </source>
</evidence>
<dbReference type="AlphaFoldDB" id="A0A2T7NY58"/>
<feature type="region of interest" description="Disordered" evidence="1">
    <location>
        <begin position="269"/>
        <end position="293"/>
    </location>
</feature>
<proteinExistence type="predicted"/>
<dbReference type="EMBL" id="PZQS01000008">
    <property type="protein sequence ID" value="PVD26073.1"/>
    <property type="molecule type" value="Genomic_DNA"/>
</dbReference>
<sequence length="310" mass="33147">MFHIRHIKVPAHLRNTKHGPLYSFYAASGFGPPNMKENLRRGVLLATVASVLLLVGSLLTWLVFTEVFGNKLPIMGPLVLAVGLLLLALALRQFCLVWKHKRSQARKEKADGARTQRSGEEVEGETEEADAGAVEMETWSHNESSNTPFPQNSYPGCCDPSAGEKLHHQGSGVIGSLPSTMVTTTQTTLMSLPHSTTYQPVSASWIPPPTPTSPIPGTAPEGKVRSCSDLAIMGTPPNPRPVIRYSQGQLQLLDCHAAGAGLGGTAISPSTIASTPSHQSLGERSGSVQEGNSYHSLSLSLERTDVLETI</sequence>
<keyword evidence="2" id="KW-0812">Transmembrane</keyword>
<feature type="compositionally biased region" description="Polar residues" evidence="1">
    <location>
        <begin position="139"/>
        <end position="154"/>
    </location>
</feature>
<reference evidence="3 4" key="1">
    <citation type="submission" date="2018-04" db="EMBL/GenBank/DDBJ databases">
        <title>The genome of golden apple snail Pomacea canaliculata provides insight into stress tolerance and invasive adaptation.</title>
        <authorList>
            <person name="Liu C."/>
            <person name="Liu B."/>
            <person name="Ren Y."/>
            <person name="Zhang Y."/>
            <person name="Wang H."/>
            <person name="Li S."/>
            <person name="Jiang F."/>
            <person name="Yin L."/>
            <person name="Zhang G."/>
            <person name="Qian W."/>
            <person name="Fan W."/>
        </authorList>
    </citation>
    <scope>NUCLEOTIDE SEQUENCE [LARGE SCALE GENOMIC DNA]</scope>
    <source>
        <strain evidence="3">SZHN2017</strain>
        <tissue evidence="3">Muscle</tissue>
    </source>
</reference>
<evidence type="ECO:0000313" key="3">
    <source>
        <dbReference type="EMBL" id="PVD26073.1"/>
    </source>
</evidence>
<keyword evidence="2" id="KW-0472">Membrane</keyword>
<feature type="compositionally biased region" description="Basic and acidic residues" evidence="1">
    <location>
        <begin position="106"/>
        <end position="120"/>
    </location>
</feature>
<comment type="caution">
    <text evidence="3">The sequence shown here is derived from an EMBL/GenBank/DDBJ whole genome shotgun (WGS) entry which is preliminary data.</text>
</comment>